<evidence type="ECO:0000256" key="2">
    <source>
        <dbReference type="SAM" id="MobiDB-lite"/>
    </source>
</evidence>
<dbReference type="Gene3D" id="2.60.120.290">
    <property type="entry name" value="Spermadhesin, CUB domain"/>
    <property type="match status" value="1"/>
</dbReference>
<dbReference type="PROSITE" id="PS00134">
    <property type="entry name" value="TRYPSIN_HIS"/>
    <property type="match status" value="1"/>
</dbReference>
<proteinExistence type="predicted"/>
<dbReference type="EMBL" id="JAXCGZ010022241">
    <property type="protein sequence ID" value="KAK7035323.1"/>
    <property type="molecule type" value="Genomic_DNA"/>
</dbReference>
<organism evidence="5 6">
    <name type="scientific">Halocaridina rubra</name>
    <name type="common">Hawaiian red shrimp</name>
    <dbReference type="NCBI Taxonomy" id="373956"/>
    <lineage>
        <taxon>Eukaryota</taxon>
        <taxon>Metazoa</taxon>
        <taxon>Ecdysozoa</taxon>
        <taxon>Arthropoda</taxon>
        <taxon>Crustacea</taxon>
        <taxon>Multicrustacea</taxon>
        <taxon>Malacostraca</taxon>
        <taxon>Eumalacostraca</taxon>
        <taxon>Eucarida</taxon>
        <taxon>Decapoda</taxon>
        <taxon>Pleocyemata</taxon>
        <taxon>Caridea</taxon>
        <taxon>Atyoidea</taxon>
        <taxon>Atyidae</taxon>
        <taxon>Halocaridina</taxon>
    </lineage>
</organism>
<dbReference type="InterPro" id="IPR035914">
    <property type="entry name" value="Sperma_CUB_dom_sf"/>
</dbReference>
<feature type="compositionally biased region" description="Low complexity" evidence="2">
    <location>
        <begin position="202"/>
        <end position="261"/>
    </location>
</feature>
<sequence>SPDEHQAEKLQPSTYVFRWGDIQALLVEGFMIPIVKPQGPAPQLPTFEPDSSVDVQDNQDIIDDASAPAERIHQSLKIDVSGNYPVMCGNYEMRAGGGGVKIQTPYYPANYIGNFKCKWKLTVFEGEGLLIDCPKFQLNAGDTLTTMVIGKPWTLKRYQWRKGPSNQELLGSTALISFLSNRKKHAQGFTCSVTILRSSTTESTTELTTSSTTTTTTRPTTTTTTTTTTKAAKPNTTPTTTTTTTATTTTTTTNPTTSLPPLSHPDCGIANRNTVRVVNGQAASPNEYPWQSFLEIKWNDGKNQLCGGSLITNQWILTAGHCVLSNCLPIDRQGSFCQKAERSTDKGLSIDRQRFFLCLVKCLFVKDNGLFVNE</sequence>
<dbReference type="PANTHER" id="PTHR24252">
    <property type="entry name" value="ACROSIN-RELATED"/>
    <property type="match status" value="1"/>
</dbReference>
<dbReference type="GO" id="GO:0004252">
    <property type="term" value="F:serine-type endopeptidase activity"/>
    <property type="evidence" value="ECO:0007669"/>
    <property type="project" value="InterPro"/>
</dbReference>
<protein>
    <submittedName>
        <fullName evidence="5">Uncharacterized protein</fullName>
    </submittedName>
</protein>
<evidence type="ECO:0000259" key="3">
    <source>
        <dbReference type="Pfam" id="PF00089"/>
    </source>
</evidence>
<feature type="domain" description="Peptidase S1" evidence="3">
    <location>
        <begin position="277"/>
        <end position="325"/>
    </location>
</feature>
<dbReference type="Pfam" id="PF00089">
    <property type="entry name" value="Trypsin"/>
    <property type="match status" value="1"/>
</dbReference>
<dbReference type="Gene3D" id="2.40.10.10">
    <property type="entry name" value="Trypsin-like serine proteases"/>
    <property type="match status" value="1"/>
</dbReference>
<dbReference type="Pfam" id="PF00431">
    <property type="entry name" value="CUB"/>
    <property type="match status" value="1"/>
</dbReference>
<dbReference type="SUPFAM" id="SSF49854">
    <property type="entry name" value="Spermadhesin, CUB domain"/>
    <property type="match status" value="1"/>
</dbReference>
<keyword evidence="1" id="KW-1015">Disulfide bond</keyword>
<dbReference type="InterPro" id="IPR000859">
    <property type="entry name" value="CUB_dom"/>
</dbReference>
<feature type="domain" description="CUB" evidence="4">
    <location>
        <begin position="101"/>
        <end position="190"/>
    </location>
</feature>
<dbReference type="Proteomes" id="UP001381693">
    <property type="component" value="Unassembled WGS sequence"/>
</dbReference>
<dbReference type="GO" id="GO:0006508">
    <property type="term" value="P:proteolysis"/>
    <property type="evidence" value="ECO:0007669"/>
    <property type="project" value="InterPro"/>
</dbReference>
<dbReference type="InterPro" id="IPR001254">
    <property type="entry name" value="Trypsin_dom"/>
</dbReference>
<dbReference type="AlphaFoldDB" id="A0AAN8WC51"/>
<gene>
    <name evidence="5" type="ORF">SK128_010319</name>
</gene>
<name>A0AAN8WC51_HALRR</name>
<dbReference type="SUPFAM" id="SSF50494">
    <property type="entry name" value="Trypsin-like serine proteases"/>
    <property type="match status" value="1"/>
</dbReference>
<dbReference type="InterPro" id="IPR009003">
    <property type="entry name" value="Peptidase_S1_PA"/>
</dbReference>
<feature type="region of interest" description="Disordered" evidence="2">
    <location>
        <begin position="202"/>
        <end position="265"/>
    </location>
</feature>
<evidence type="ECO:0000313" key="5">
    <source>
        <dbReference type="EMBL" id="KAK7035323.1"/>
    </source>
</evidence>
<comment type="caution">
    <text evidence="5">The sequence shown here is derived from an EMBL/GenBank/DDBJ whole genome shotgun (WGS) entry which is preliminary data.</text>
</comment>
<evidence type="ECO:0000313" key="6">
    <source>
        <dbReference type="Proteomes" id="UP001381693"/>
    </source>
</evidence>
<dbReference type="InterPro" id="IPR018114">
    <property type="entry name" value="TRYPSIN_HIS"/>
</dbReference>
<reference evidence="5 6" key="1">
    <citation type="submission" date="2023-11" db="EMBL/GenBank/DDBJ databases">
        <title>Halocaridina rubra genome assembly.</title>
        <authorList>
            <person name="Smith C."/>
        </authorList>
    </citation>
    <scope>NUCLEOTIDE SEQUENCE [LARGE SCALE GENOMIC DNA]</scope>
    <source>
        <strain evidence="5">EP-1</strain>
        <tissue evidence="5">Whole</tissue>
    </source>
</reference>
<evidence type="ECO:0000259" key="4">
    <source>
        <dbReference type="Pfam" id="PF00431"/>
    </source>
</evidence>
<dbReference type="PANTHER" id="PTHR24252:SF8">
    <property type="entry name" value="ACROSIN"/>
    <property type="match status" value="1"/>
</dbReference>
<keyword evidence="6" id="KW-1185">Reference proteome</keyword>
<feature type="non-terminal residue" evidence="5">
    <location>
        <position position="1"/>
    </location>
</feature>
<accession>A0AAN8WC51</accession>
<evidence type="ECO:0000256" key="1">
    <source>
        <dbReference type="ARBA" id="ARBA00023157"/>
    </source>
</evidence>
<dbReference type="InterPro" id="IPR043504">
    <property type="entry name" value="Peptidase_S1_PA_chymotrypsin"/>
</dbReference>